<evidence type="ECO:0000256" key="1">
    <source>
        <dbReference type="ARBA" id="ARBA00006484"/>
    </source>
</evidence>
<name>R0CR00_RALPI</name>
<dbReference type="Proteomes" id="UP000013280">
    <property type="component" value="Unassembled WGS sequence"/>
</dbReference>
<comment type="caution">
    <text evidence="3">The sequence shown here is derived from an EMBL/GenBank/DDBJ whole genome shotgun (WGS) entry which is preliminary data.</text>
</comment>
<dbReference type="PRINTS" id="PR00081">
    <property type="entry name" value="GDHRDH"/>
</dbReference>
<dbReference type="NCBIfam" id="NF005754">
    <property type="entry name" value="PRK07578.1"/>
    <property type="match status" value="1"/>
</dbReference>
<dbReference type="InterPro" id="IPR002347">
    <property type="entry name" value="SDR_fam"/>
</dbReference>
<dbReference type="PANTHER" id="PTHR43477">
    <property type="entry name" value="DIHYDROANTICAPSIN 7-DEHYDROGENASE"/>
    <property type="match status" value="1"/>
</dbReference>
<dbReference type="SUPFAM" id="SSF51735">
    <property type="entry name" value="NAD(P)-binding Rossmann-fold domains"/>
    <property type="match status" value="1"/>
</dbReference>
<evidence type="ECO:0008006" key="5">
    <source>
        <dbReference type="Google" id="ProtNLM"/>
    </source>
</evidence>
<dbReference type="PANTHER" id="PTHR43477:SF1">
    <property type="entry name" value="DIHYDROANTICAPSIN 7-DEHYDROGENASE"/>
    <property type="match status" value="1"/>
</dbReference>
<dbReference type="EMBL" id="APMQ01000003">
    <property type="protein sequence ID" value="ENZ78840.1"/>
    <property type="molecule type" value="Genomic_DNA"/>
</dbReference>
<evidence type="ECO:0000313" key="4">
    <source>
        <dbReference type="Proteomes" id="UP000013280"/>
    </source>
</evidence>
<dbReference type="InterPro" id="IPR051122">
    <property type="entry name" value="SDR_DHRS6-like"/>
</dbReference>
<organism evidence="3 4">
    <name type="scientific">Ralstonia pickettii OR214</name>
    <dbReference type="NCBI Taxonomy" id="1264675"/>
    <lineage>
        <taxon>Bacteria</taxon>
        <taxon>Pseudomonadati</taxon>
        <taxon>Pseudomonadota</taxon>
        <taxon>Betaproteobacteria</taxon>
        <taxon>Burkholderiales</taxon>
        <taxon>Burkholderiaceae</taxon>
        <taxon>Ralstonia</taxon>
    </lineage>
</organism>
<dbReference type="PATRIC" id="fig|1264675.3.peg.1366"/>
<dbReference type="Gene3D" id="3.40.50.720">
    <property type="entry name" value="NAD(P)-binding Rossmann-like Domain"/>
    <property type="match status" value="1"/>
</dbReference>
<dbReference type="CDD" id="cd11731">
    <property type="entry name" value="Lin1944_like_SDR_c"/>
    <property type="match status" value="1"/>
</dbReference>
<proteinExistence type="inferred from homology"/>
<comment type="similarity">
    <text evidence="1">Belongs to the short-chain dehydrogenases/reductases (SDR) family.</text>
</comment>
<dbReference type="InterPro" id="IPR036291">
    <property type="entry name" value="NAD(P)-bd_dom_sf"/>
</dbReference>
<sequence>MNRSRLGCIRLQRAHEAPACQVFGDEHFGQQQAGNGHRCRAQAMAVVGAIPTGFAREQDRKIVVIGASGTLGRAVVAELEQGGAHEIIRVGHTQGEQQLDITNADSVAAPFDRLGQVDAIVSTAGNLFFGPLTKMTAADFNVGLQDKLLGQVRLALVGKHYLNDGGSITLTTGIVGQEAIAQGANPTAVNAGVEGFVRAAACELPRSIRINAVSPTVLTESMEAYGPFFPGFEPVPAARAALAYRRSVEGVQSGRVYRVG</sequence>
<evidence type="ECO:0000313" key="3">
    <source>
        <dbReference type="EMBL" id="ENZ78840.1"/>
    </source>
</evidence>
<protein>
    <recommendedName>
        <fullName evidence="5">Short chain dehydrogenase</fullName>
    </recommendedName>
</protein>
<keyword evidence="2" id="KW-0560">Oxidoreductase</keyword>
<dbReference type="GO" id="GO:0016491">
    <property type="term" value="F:oxidoreductase activity"/>
    <property type="evidence" value="ECO:0007669"/>
    <property type="project" value="UniProtKB-KW"/>
</dbReference>
<evidence type="ECO:0000256" key="2">
    <source>
        <dbReference type="ARBA" id="ARBA00023002"/>
    </source>
</evidence>
<accession>R0CR00</accession>
<gene>
    <name evidence="3" type="ORF">OR214_01358</name>
</gene>
<dbReference type="Pfam" id="PF13561">
    <property type="entry name" value="adh_short_C2"/>
    <property type="match status" value="1"/>
</dbReference>
<reference evidence="3 4" key="1">
    <citation type="journal article" date="2013" name="Genome Announc.">
        <title>Draft Genome Sequence for Ralstonia sp. Strain OR214, a Bacterium with Potential for Bioremediation.</title>
        <authorList>
            <person name="Utturkar S.M."/>
            <person name="Bollmann A."/>
            <person name="Brzoska R.M."/>
            <person name="Klingeman D.M."/>
            <person name="Epstein S.E."/>
            <person name="Palumbo A.V."/>
            <person name="Brown S.D."/>
        </authorList>
    </citation>
    <scope>NUCLEOTIDE SEQUENCE [LARGE SCALE GENOMIC DNA]</scope>
    <source>
        <strain evidence="3 4">OR214</strain>
    </source>
</reference>
<dbReference type="AlphaFoldDB" id="R0CR00"/>